<feature type="non-terminal residue" evidence="1">
    <location>
        <position position="149"/>
    </location>
</feature>
<reference evidence="1" key="1">
    <citation type="journal article" date="2020" name="Fungal Divers.">
        <title>Resolving the Mortierellaceae phylogeny through synthesis of multi-gene phylogenetics and phylogenomics.</title>
        <authorList>
            <person name="Vandepol N."/>
            <person name="Liber J."/>
            <person name="Desiro A."/>
            <person name="Na H."/>
            <person name="Kennedy M."/>
            <person name="Barry K."/>
            <person name="Grigoriev I.V."/>
            <person name="Miller A.N."/>
            <person name="O'Donnell K."/>
            <person name="Stajich J.E."/>
            <person name="Bonito G."/>
        </authorList>
    </citation>
    <scope>NUCLEOTIDE SEQUENCE</scope>
    <source>
        <strain evidence="1">KOD948</strain>
    </source>
</reference>
<sequence>LRITYEDIRKCIYRHKTIIPRKHVDVIQSIHLWMETIRSEGGEAIFDDNVGGGDRQHFMAAWITSFQTKGVVDIQFRPEYYKATNHFDVQRLSDYEKRRKAKTAAVDPEFAMTLIDLTGAANGAIFVRSFENRPNVDPYAVNVNADTWL</sequence>
<protein>
    <submittedName>
        <fullName evidence="1">Uncharacterized protein</fullName>
    </submittedName>
</protein>
<dbReference type="OrthoDB" id="2399838at2759"/>
<keyword evidence="2" id="KW-1185">Reference proteome</keyword>
<dbReference type="AlphaFoldDB" id="A0A9P6PKX6"/>
<proteinExistence type="predicted"/>
<comment type="caution">
    <text evidence="1">The sequence shown here is derived from an EMBL/GenBank/DDBJ whole genome shotgun (WGS) entry which is preliminary data.</text>
</comment>
<organism evidence="1 2">
    <name type="scientific">Mortierella polycephala</name>
    <dbReference type="NCBI Taxonomy" id="41804"/>
    <lineage>
        <taxon>Eukaryota</taxon>
        <taxon>Fungi</taxon>
        <taxon>Fungi incertae sedis</taxon>
        <taxon>Mucoromycota</taxon>
        <taxon>Mortierellomycotina</taxon>
        <taxon>Mortierellomycetes</taxon>
        <taxon>Mortierellales</taxon>
        <taxon>Mortierellaceae</taxon>
        <taxon>Mortierella</taxon>
    </lineage>
</organism>
<evidence type="ECO:0000313" key="2">
    <source>
        <dbReference type="Proteomes" id="UP000726737"/>
    </source>
</evidence>
<dbReference type="Proteomes" id="UP000726737">
    <property type="component" value="Unassembled WGS sequence"/>
</dbReference>
<feature type="non-terminal residue" evidence="1">
    <location>
        <position position="1"/>
    </location>
</feature>
<gene>
    <name evidence="1" type="ORF">BG011_001710</name>
</gene>
<dbReference type="EMBL" id="JAAAJA010001479">
    <property type="protein sequence ID" value="KAG0247298.1"/>
    <property type="molecule type" value="Genomic_DNA"/>
</dbReference>
<name>A0A9P6PKX6_9FUNG</name>
<accession>A0A9P6PKX6</accession>
<evidence type="ECO:0000313" key="1">
    <source>
        <dbReference type="EMBL" id="KAG0247298.1"/>
    </source>
</evidence>